<evidence type="ECO:0000259" key="8">
    <source>
        <dbReference type="PROSITE" id="PS50109"/>
    </source>
</evidence>
<dbReference type="EMBL" id="CP139960">
    <property type="protein sequence ID" value="WQD37239.1"/>
    <property type="molecule type" value="Genomic_DNA"/>
</dbReference>
<dbReference type="PANTHER" id="PTHR43711">
    <property type="entry name" value="TWO-COMPONENT HISTIDINE KINASE"/>
    <property type="match status" value="1"/>
</dbReference>
<dbReference type="NCBIfam" id="TIGR00229">
    <property type="entry name" value="sensory_box"/>
    <property type="match status" value="1"/>
</dbReference>
<evidence type="ECO:0000256" key="5">
    <source>
        <dbReference type="ARBA" id="ARBA00022777"/>
    </source>
</evidence>
<keyword evidence="3" id="KW-0597">Phosphoprotein</keyword>
<dbReference type="Gene3D" id="1.10.287.130">
    <property type="match status" value="1"/>
</dbReference>
<name>A0ABZ0W2T5_9BACT</name>
<evidence type="ECO:0000256" key="1">
    <source>
        <dbReference type="ARBA" id="ARBA00000085"/>
    </source>
</evidence>
<dbReference type="PANTHER" id="PTHR43711:SF26">
    <property type="entry name" value="SENSOR HISTIDINE KINASE RCSC"/>
    <property type="match status" value="1"/>
</dbReference>
<dbReference type="PRINTS" id="PR00344">
    <property type="entry name" value="BCTRLSENSOR"/>
</dbReference>
<dbReference type="SMART" id="SM00387">
    <property type="entry name" value="HATPase_c"/>
    <property type="match status" value="1"/>
</dbReference>
<proteinExistence type="predicted"/>
<feature type="domain" description="Histidine kinase" evidence="8">
    <location>
        <begin position="203"/>
        <end position="419"/>
    </location>
</feature>
<dbReference type="CDD" id="cd00130">
    <property type="entry name" value="PAS"/>
    <property type="match status" value="1"/>
</dbReference>
<keyword evidence="7" id="KW-0175">Coiled coil</keyword>
<dbReference type="SMART" id="SM00388">
    <property type="entry name" value="HisKA"/>
    <property type="match status" value="1"/>
</dbReference>
<dbReference type="Pfam" id="PF02518">
    <property type="entry name" value="HATPase_c"/>
    <property type="match status" value="1"/>
</dbReference>
<dbReference type="SUPFAM" id="SSF47384">
    <property type="entry name" value="Homodimeric domain of signal transducing histidine kinase"/>
    <property type="match status" value="1"/>
</dbReference>
<dbReference type="InterPro" id="IPR050736">
    <property type="entry name" value="Sensor_HK_Regulatory"/>
</dbReference>
<dbReference type="Gene3D" id="3.30.450.20">
    <property type="entry name" value="PAS domain"/>
    <property type="match status" value="1"/>
</dbReference>
<dbReference type="InterPro" id="IPR003661">
    <property type="entry name" value="HisK_dim/P_dom"/>
</dbReference>
<evidence type="ECO:0000313" key="11">
    <source>
        <dbReference type="Proteomes" id="UP001325680"/>
    </source>
</evidence>
<dbReference type="InterPro" id="IPR035965">
    <property type="entry name" value="PAS-like_dom_sf"/>
</dbReference>
<dbReference type="SUPFAM" id="SSF55874">
    <property type="entry name" value="ATPase domain of HSP90 chaperone/DNA topoisomerase II/histidine kinase"/>
    <property type="match status" value="1"/>
</dbReference>
<dbReference type="InterPro" id="IPR036890">
    <property type="entry name" value="HATPase_C_sf"/>
</dbReference>
<dbReference type="InterPro" id="IPR005467">
    <property type="entry name" value="His_kinase_dom"/>
</dbReference>
<dbReference type="PROSITE" id="PS50109">
    <property type="entry name" value="HIS_KIN"/>
    <property type="match status" value="1"/>
</dbReference>
<feature type="domain" description="PAS" evidence="9">
    <location>
        <begin position="12"/>
        <end position="64"/>
    </location>
</feature>
<gene>
    <name evidence="10" type="ORF">U0035_16340</name>
</gene>
<dbReference type="Proteomes" id="UP001325680">
    <property type="component" value="Chromosome"/>
</dbReference>
<evidence type="ECO:0000256" key="3">
    <source>
        <dbReference type="ARBA" id="ARBA00022553"/>
    </source>
</evidence>
<dbReference type="CDD" id="cd00082">
    <property type="entry name" value="HisKA"/>
    <property type="match status" value="1"/>
</dbReference>
<dbReference type="RefSeq" id="WP_114792270.1">
    <property type="nucleotide sequence ID" value="NZ_CP139960.1"/>
</dbReference>
<keyword evidence="5 10" id="KW-0418">Kinase</keyword>
<reference evidence="10 11" key="1">
    <citation type="submission" date="2023-12" db="EMBL/GenBank/DDBJ databases">
        <title>Genome sequencing and assembly of bacterial species from a model synthetic community.</title>
        <authorList>
            <person name="Hogle S.L."/>
        </authorList>
    </citation>
    <scope>NUCLEOTIDE SEQUENCE [LARGE SCALE GENOMIC DNA]</scope>
    <source>
        <strain evidence="10 11">HAMBI_3031</strain>
    </source>
</reference>
<dbReference type="SMART" id="SM00091">
    <property type="entry name" value="PAS"/>
    <property type="match status" value="1"/>
</dbReference>
<evidence type="ECO:0000313" key="10">
    <source>
        <dbReference type="EMBL" id="WQD37239.1"/>
    </source>
</evidence>
<dbReference type="Gene3D" id="3.30.565.10">
    <property type="entry name" value="Histidine kinase-like ATPase, C-terminal domain"/>
    <property type="match status" value="1"/>
</dbReference>
<accession>A0ABZ0W2T5</accession>
<dbReference type="InterPro" id="IPR000014">
    <property type="entry name" value="PAS"/>
</dbReference>
<feature type="coiled-coil region" evidence="7">
    <location>
        <begin position="130"/>
        <end position="164"/>
    </location>
</feature>
<dbReference type="InterPro" id="IPR004358">
    <property type="entry name" value="Sig_transdc_His_kin-like_C"/>
</dbReference>
<dbReference type="InterPro" id="IPR036097">
    <property type="entry name" value="HisK_dim/P_sf"/>
</dbReference>
<evidence type="ECO:0000256" key="4">
    <source>
        <dbReference type="ARBA" id="ARBA00022679"/>
    </source>
</evidence>
<dbReference type="PROSITE" id="PS50112">
    <property type="entry name" value="PAS"/>
    <property type="match status" value="1"/>
</dbReference>
<dbReference type="Pfam" id="PF00512">
    <property type="entry name" value="HisKA"/>
    <property type="match status" value="1"/>
</dbReference>
<comment type="catalytic activity">
    <reaction evidence="1">
        <text>ATP + protein L-histidine = ADP + protein N-phospho-L-histidine.</text>
        <dbReference type="EC" id="2.7.13.3"/>
    </reaction>
</comment>
<keyword evidence="11" id="KW-1185">Reference proteome</keyword>
<dbReference type="EC" id="2.7.13.3" evidence="2"/>
<keyword evidence="4" id="KW-0808">Transferase</keyword>
<dbReference type="SUPFAM" id="SSF55785">
    <property type="entry name" value="PYP-like sensor domain (PAS domain)"/>
    <property type="match status" value="1"/>
</dbReference>
<evidence type="ECO:0000259" key="9">
    <source>
        <dbReference type="PROSITE" id="PS50112"/>
    </source>
</evidence>
<evidence type="ECO:0000256" key="7">
    <source>
        <dbReference type="SAM" id="Coils"/>
    </source>
</evidence>
<dbReference type="CDD" id="cd16922">
    <property type="entry name" value="HATPase_EvgS-ArcB-TorS-like"/>
    <property type="match status" value="1"/>
</dbReference>
<evidence type="ECO:0000256" key="2">
    <source>
        <dbReference type="ARBA" id="ARBA00012438"/>
    </source>
</evidence>
<evidence type="ECO:0000256" key="6">
    <source>
        <dbReference type="ARBA" id="ARBA00023012"/>
    </source>
</evidence>
<keyword evidence="6" id="KW-0902">Two-component regulatory system</keyword>
<protein>
    <recommendedName>
        <fullName evidence="2">histidine kinase</fullName>
        <ecNumber evidence="2">2.7.13.3</ecNumber>
    </recommendedName>
</protein>
<dbReference type="Pfam" id="PF13426">
    <property type="entry name" value="PAS_9"/>
    <property type="match status" value="1"/>
</dbReference>
<dbReference type="GO" id="GO:0016301">
    <property type="term" value="F:kinase activity"/>
    <property type="evidence" value="ECO:0007669"/>
    <property type="project" value="UniProtKB-KW"/>
</dbReference>
<organism evidence="10 11">
    <name type="scientific">Niabella yanshanensis</name>
    <dbReference type="NCBI Taxonomy" id="577386"/>
    <lineage>
        <taxon>Bacteria</taxon>
        <taxon>Pseudomonadati</taxon>
        <taxon>Bacteroidota</taxon>
        <taxon>Chitinophagia</taxon>
        <taxon>Chitinophagales</taxon>
        <taxon>Chitinophagaceae</taxon>
        <taxon>Niabella</taxon>
    </lineage>
</organism>
<sequence length="419" mass="47872">MHQFFEHTNEDQRNWIEALFDHATIGIVVTNRNGQIINFNKQAERDFGYAKEEVILRSLEILLPPAIKARHENYREGYYEHPTPRSMGHGRDLYAQRKDGSVFPVEVSLSSYTVNNELFVIAFVINITVRKHQEEIVVRQKEELEQVTKEITQLNISLEKKIDDRTKMLRETLSALEQSKLELSEALKTEKDLGEMKSKFVSMASHEFKTPLSTILSSSFLLEKYNDLDEPGKRTKHINRIKHAVNDMKMILDDFLSLDKLDEGIVHAKPETLSAEACFEALSDVVYEMSVHCKPGQQIRTDFKGDTPVVIDERLLKNICINLLSNAIKFSPENGSIELTCQTSSEELRVSVKDSGIGISEEDQAHLFERFFRAQNAVNIQGTGLGLNIVLRYIELMNGSIEFKSELEKGSVFTIHIPQ</sequence>
<dbReference type="InterPro" id="IPR003594">
    <property type="entry name" value="HATPase_dom"/>
</dbReference>